<keyword evidence="1" id="KW-0732">Signal</keyword>
<proteinExistence type="predicted"/>
<accession>A0ABR1WHE1</accession>
<name>A0ABR1WHE1_9PEZI</name>
<organism evidence="2 3">
    <name type="scientific">Apiospora saccharicola</name>
    <dbReference type="NCBI Taxonomy" id="335842"/>
    <lineage>
        <taxon>Eukaryota</taxon>
        <taxon>Fungi</taxon>
        <taxon>Dikarya</taxon>
        <taxon>Ascomycota</taxon>
        <taxon>Pezizomycotina</taxon>
        <taxon>Sordariomycetes</taxon>
        <taxon>Xylariomycetidae</taxon>
        <taxon>Amphisphaeriales</taxon>
        <taxon>Apiosporaceae</taxon>
        <taxon>Apiospora</taxon>
    </lineage>
</organism>
<evidence type="ECO:0000313" key="3">
    <source>
        <dbReference type="Proteomes" id="UP001446871"/>
    </source>
</evidence>
<dbReference type="EMBL" id="JAQQWM010000001">
    <property type="protein sequence ID" value="KAK8082920.1"/>
    <property type="molecule type" value="Genomic_DNA"/>
</dbReference>
<comment type="caution">
    <text evidence="2">The sequence shown here is derived from an EMBL/GenBank/DDBJ whole genome shotgun (WGS) entry which is preliminary data.</text>
</comment>
<dbReference type="Proteomes" id="UP001446871">
    <property type="component" value="Unassembled WGS sequence"/>
</dbReference>
<gene>
    <name evidence="2" type="ORF">PG996_001701</name>
</gene>
<evidence type="ECO:0000313" key="2">
    <source>
        <dbReference type="EMBL" id="KAK8082920.1"/>
    </source>
</evidence>
<reference evidence="2 3" key="1">
    <citation type="submission" date="2023-01" db="EMBL/GenBank/DDBJ databases">
        <title>Analysis of 21 Apiospora genomes using comparative genomics revels a genus with tremendous synthesis potential of carbohydrate active enzymes and secondary metabolites.</title>
        <authorList>
            <person name="Sorensen T."/>
        </authorList>
    </citation>
    <scope>NUCLEOTIDE SEQUENCE [LARGE SCALE GENOMIC DNA]</scope>
    <source>
        <strain evidence="2 3">CBS 83171</strain>
    </source>
</reference>
<sequence>MAFSLYGLFYGLILDFCLGLGLGGLDTQTTSAESGNIRFERTIAKTTLSYRAEILGVSDR</sequence>
<keyword evidence="3" id="KW-1185">Reference proteome</keyword>
<evidence type="ECO:0000256" key="1">
    <source>
        <dbReference type="SAM" id="SignalP"/>
    </source>
</evidence>
<feature type="chain" id="PRO_5047482565" evidence="1">
    <location>
        <begin position="20"/>
        <end position="60"/>
    </location>
</feature>
<protein>
    <submittedName>
        <fullName evidence="2">Uncharacterized protein</fullName>
    </submittedName>
</protein>
<feature type="signal peptide" evidence="1">
    <location>
        <begin position="1"/>
        <end position="19"/>
    </location>
</feature>